<evidence type="ECO:0000313" key="1">
    <source>
        <dbReference type="EMBL" id="SUC32502.1"/>
    </source>
</evidence>
<evidence type="ECO:0000313" key="2">
    <source>
        <dbReference type="Proteomes" id="UP000254208"/>
    </source>
</evidence>
<accession>A0A379FV49</accession>
<dbReference type="EMBL" id="UGTZ01000001">
    <property type="protein sequence ID" value="SUC32502.1"/>
    <property type="molecule type" value="Genomic_DNA"/>
</dbReference>
<dbReference type="AlphaFoldDB" id="A0A379FV49"/>
<sequence length="41" mass="4894">MTYTDINTFLDKIDEPTHQYIKSYNALKIYGSILSIQYVEY</sequence>
<gene>
    <name evidence="1" type="ORF">NCTC11801_03491</name>
</gene>
<protein>
    <submittedName>
        <fullName evidence="1">Uncharacterized protein</fullName>
    </submittedName>
</protein>
<proteinExistence type="predicted"/>
<name>A0A379FV49_PRORE</name>
<organism evidence="1 2">
    <name type="scientific">Providencia rettgeri</name>
    <dbReference type="NCBI Taxonomy" id="587"/>
    <lineage>
        <taxon>Bacteria</taxon>
        <taxon>Pseudomonadati</taxon>
        <taxon>Pseudomonadota</taxon>
        <taxon>Gammaproteobacteria</taxon>
        <taxon>Enterobacterales</taxon>
        <taxon>Morganellaceae</taxon>
        <taxon>Providencia</taxon>
    </lineage>
</organism>
<reference evidence="1 2" key="1">
    <citation type="submission" date="2018-06" db="EMBL/GenBank/DDBJ databases">
        <authorList>
            <consortium name="Pathogen Informatics"/>
            <person name="Doyle S."/>
        </authorList>
    </citation>
    <scope>NUCLEOTIDE SEQUENCE [LARGE SCALE GENOMIC DNA]</scope>
    <source>
        <strain evidence="1 2">NCTC11801</strain>
    </source>
</reference>
<dbReference type="Proteomes" id="UP000254208">
    <property type="component" value="Unassembled WGS sequence"/>
</dbReference>